<keyword evidence="1" id="KW-0245">EGF-like domain</keyword>
<dbReference type="PANTHER" id="PTHR24043">
    <property type="entry name" value="SCAVENGER RECEPTOR CLASS F"/>
    <property type="match status" value="1"/>
</dbReference>
<dbReference type="AlphaFoldDB" id="A0AAV2ICD1"/>
<dbReference type="Proteomes" id="UP001497497">
    <property type="component" value="Unassembled WGS sequence"/>
</dbReference>
<proteinExistence type="predicted"/>
<sequence>MACSETCCNGTCHHVTGQCDCCVSGDADEKIEEACPPHFWGVRCLSRCSERCSGSSCDSVTGRCVSGCQIGYKAPDCTEVCNPGYYGANCTQTCPA</sequence>
<comment type="caution">
    <text evidence="2">The sequence shown here is derived from an EMBL/GenBank/DDBJ whole genome shotgun (WGS) entry which is preliminary data.</text>
</comment>
<evidence type="ECO:0000313" key="2">
    <source>
        <dbReference type="EMBL" id="CAL1544497.1"/>
    </source>
</evidence>
<evidence type="ECO:0000313" key="3">
    <source>
        <dbReference type="Proteomes" id="UP001497497"/>
    </source>
</evidence>
<dbReference type="GO" id="GO:0005044">
    <property type="term" value="F:scavenger receptor activity"/>
    <property type="evidence" value="ECO:0007669"/>
    <property type="project" value="InterPro"/>
</dbReference>
<dbReference type="PANTHER" id="PTHR24043:SF8">
    <property type="entry name" value="EGF-LIKE DOMAIN-CONTAINING PROTEIN"/>
    <property type="match status" value="1"/>
</dbReference>
<keyword evidence="3" id="KW-1185">Reference proteome</keyword>
<name>A0AAV2ICD1_LYMST</name>
<dbReference type="InterPro" id="IPR042635">
    <property type="entry name" value="MEGF10/SREC1/2-like"/>
</dbReference>
<gene>
    <name evidence="2" type="ORF">GSLYS_00018010001</name>
</gene>
<feature type="non-terminal residue" evidence="2">
    <location>
        <position position="96"/>
    </location>
</feature>
<organism evidence="2 3">
    <name type="scientific">Lymnaea stagnalis</name>
    <name type="common">Great pond snail</name>
    <name type="synonym">Helix stagnalis</name>
    <dbReference type="NCBI Taxonomy" id="6523"/>
    <lineage>
        <taxon>Eukaryota</taxon>
        <taxon>Metazoa</taxon>
        <taxon>Spiralia</taxon>
        <taxon>Lophotrochozoa</taxon>
        <taxon>Mollusca</taxon>
        <taxon>Gastropoda</taxon>
        <taxon>Heterobranchia</taxon>
        <taxon>Euthyneura</taxon>
        <taxon>Panpulmonata</taxon>
        <taxon>Hygrophila</taxon>
        <taxon>Lymnaeoidea</taxon>
        <taxon>Lymnaeidae</taxon>
        <taxon>Lymnaea</taxon>
    </lineage>
</organism>
<evidence type="ECO:0000256" key="1">
    <source>
        <dbReference type="ARBA" id="ARBA00022536"/>
    </source>
</evidence>
<protein>
    <submittedName>
        <fullName evidence="2">Uncharacterized protein</fullName>
    </submittedName>
</protein>
<dbReference type="EMBL" id="CAXITT010000625">
    <property type="protein sequence ID" value="CAL1544497.1"/>
    <property type="molecule type" value="Genomic_DNA"/>
</dbReference>
<dbReference type="Gene3D" id="2.170.300.10">
    <property type="entry name" value="Tie2 ligand-binding domain superfamily"/>
    <property type="match status" value="1"/>
</dbReference>
<accession>A0AAV2ICD1</accession>
<reference evidence="2 3" key="1">
    <citation type="submission" date="2024-04" db="EMBL/GenBank/DDBJ databases">
        <authorList>
            <consortium name="Genoscope - CEA"/>
            <person name="William W."/>
        </authorList>
    </citation>
    <scope>NUCLEOTIDE SEQUENCE [LARGE SCALE GENOMIC DNA]</scope>
</reference>